<evidence type="ECO:0000256" key="3">
    <source>
        <dbReference type="ARBA" id="ARBA00006602"/>
    </source>
</evidence>
<keyword evidence="5" id="KW-0813">Transport</keyword>
<dbReference type="PRINTS" id="PR01003">
    <property type="entry name" value="FLGFLIH"/>
</dbReference>
<keyword evidence="9" id="KW-1006">Bacterial flagellum protein export</keyword>
<dbReference type="Proteomes" id="UP001303211">
    <property type="component" value="Chromosome"/>
</dbReference>
<evidence type="ECO:0000256" key="9">
    <source>
        <dbReference type="ARBA" id="ARBA00023225"/>
    </source>
</evidence>
<dbReference type="PANTHER" id="PTHR34982:SF1">
    <property type="entry name" value="FLAGELLAR ASSEMBLY PROTEIN FLIH"/>
    <property type="match status" value="1"/>
</dbReference>
<evidence type="ECO:0000313" key="12">
    <source>
        <dbReference type="Proteomes" id="UP001303211"/>
    </source>
</evidence>
<dbReference type="PANTHER" id="PTHR34982">
    <property type="entry name" value="YOP PROTEINS TRANSLOCATION PROTEIN L"/>
    <property type="match status" value="1"/>
</dbReference>
<keyword evidence="7" id="KW-1005">Bacterial flagellum biogenesis</keyword>
<evidence type="ECO:0000256" key="2">
    <source>
        <dbReference type="ARBA" id="ARBA00004496"/>
    </source>
</evidence>
<comment type="function">
    <text evidence="1">Needed for flagellar regrowth and assembly.</text>
</comment>
<gene>
    <name evidence="11" type="ORF">P4826_10100</name>
</gene>
<evidence type="ECO:0000256" key="1">
    <source>
        <dbReference type="ARBA" id="ARBA00003041"/>
    </source>
</evidence>
<keyword evidence="11" id="KW-0969">Cilium</keyword>
<dbReference type="EMBL" id="CP136921">
    <property type="protein sequence ID" value="WOO30789.1"/>
    <property type="molecule type" value="Genomic_DNA"/>
</dbReference>
<dbReference type="Pfam" id="PF02108">
    <property type="entry name" value="FliH"/>
    <property type="match status" value="1"/>
</dbReference>
<evidence type="ECO:0000256" key="6">
    <source>
        <dbReference type="ARBA" id="ARBA00022490"/>
    </source>
</evidence>
<dbReference type="InterPro" id="IPR051472">
    <property type="entry name" value="T3SS_Stator/FliH"/>
</dbReference>
<keyword evidence="12" id="KW-1185">Reference proteome</keyword>
<comment type="subcellular location">
    <subcellularLocation>
        <location evidence="2">Cytoplasm</location>
    </subcellularLocation>
</comment>
<comment type="similarity">
    <text evidence="3">Belongs to the FliH family.</text>
</comment>
<evidence type="ECO:0000259" key="10">
    <source>
        <dbReference type="Pfam" id="PF02108"/>
    </source>
</evidence>
<sequence length="247" mass="26978">MPSSSRHYSRFIPGEELGNVRRWEFGDVHDAGTLRPLMSPTPVLEPEPDTELHAGITIDAAEQQALLQQAHDEGHARGLAEGQEQARLAAQQQLDDYVAGQGREAAERLAQVAQSLQDSLAGLQQAMAQEVLQLACDIARQVVRREVAGNPRAMLPVVREALGMLAAESRPATVRLHPDDWAALEKPLREEFASPRIEWQADAAVPPGDCLVESAGMQIDGTLDKRWRRAIAALGLTAAWREDGHAD</sequence>
<proteinExistence type="inferred from homology"/>
<accession>A0ABZ0IZB8</accession>
<evidence type="ECO:0000256" key="7">
    <source>
        <dbReference type="ARBA" id="ARBA00022795"/>
    </source>
</evidence>
<evidence type="ECO:0000256" key="5">
    <source>
        <dbReference type="ARBA" id="ARBA00022448"/>
    </source>
</evidence>
<feature type="domain" description="Flagellar assembly protein FliH/Type III secretion system HrpE" evidence="10">
    <location>
        <begin position="104"/>
        <end position="229"/>
    </location>
</feature>
<dbReference type="RefSeq" id="WP_317700285.1">
    <property type="nucleotide sequence ID" value="NZ_CP136921.1"/>
</dbReference>
<name>A0ABZ0IZB8_9BURK</name>
<evidence type="ECO:0000256" key="8">
    <source>
        <dbReference type="ARBA" id="ARBA00022927"/>
    </source>
</evidence>
<keyword evidence="6" id="KW-0963">Cytoplasm</keyword>
<protein>
    <recommendedName>
        <fullName evidence="4">Flagellar assembly protein FliH</fullName>
    </recommendedName>
</protein>
<keyword evidence="11" id="KW-0282">Flagellum</keyword>
<keyword evidence="11" id="KW-0966">Cell projection</keyword>
<evidence type="ECO:0000256" key="4">
    <source>
        <dbReference type="ARBA" id="ARBA00016507"/>
    </source>
</evidence>
<evidence type="ECO:0000313" key="11">
    <source>
        <dbReference type="EMBL" id="WOO30789.1"/>
    </source>
</evidence>
<organism evidence="11 12">
    <name type="scientific">Diaphorobacter limosus</name>
    <dbReference type="NCBI Taxonomy" id="3036128"/>
    <lineage>
        <taxon>Bacteria</taxon>
        <taxon>Pseudomonadati</taxon>
        <taxon>Pseudomonadota</taxon>
        <taxon>Betaproteobacteria</taxon>
        <taxon>Burkholderiales</taxon>
        <taxon>Comamonadaceae</taxon>
        <taxon>Diaphorobacter</taxon>
    </lineage>
</organism>
<dbReference type="InterPro" id="IPR000563">
    <property type="entry name" value="Flag_FliH"/>
</dbReference>
<reference evidence="11 12" key="1">
    <citation type="submission" date="2023-03" db="EMBL/GenBank/DDBJ databases">
        <title>Diaphorobacter basophil sp. nov., isolated from a sewage-treatment plant.</title>
        <authorList>
            <person name="Yang K."/>
        </authorList>
    </citation>
    <scope>NUCLEOTIDE SEQUENCE [LARGE SCALE GENOMIC DNA]</scope>
    <source>
        <strain evidence="11 12">Y-1</strain>
    </source>
</reference>
<dbReference type="InterPro" id="IPR018035">
    <property type="entry name" value="Flagellar_FliH/T3SS_HrpE"/>
</dbReference>
<keyword evidence="8" id="KW-0653">Protein transport</keyword>